<dbReference type="Gene3D" id="3.40.50.300">
    <property type="entry name" value="P-loop containing nucleotide triphosphate hydrolases"/>
    <property type="match status" value="1"/>
</dbReference>
<sequence length="217" mass="24485">MTHHLEADSIRLQFGDRTVLSGAWLKCSTGGITGLLGRNGQGKSCLLKIIHGSLDAEKSVRIDGSAQFAAFRRPDLLQYGPQFHFVPGHLSVARVLDDFGLPYAAFAERFPEFAGRERHRVRQLSGGERRLLELYGLVMSPSLFALLDEPFTHLNPLQIEKVKELLVERKAHKGFLVTDHLYRHVIDICDPLYLLVDGRTHLVKQLEDIETMGYARL</sequence>
<organism evidence="4 5">
    <name type="scientific">Flaviaesturariibacter amylovorans</name>
    <dbReference type="NCBI Taxonomy" id="1084520"/>
    <lineage>
        <taxon>Bacteria</taxon>
        <taxon>Pseudomonadati</taxon>
        <taxon>Bacteroidota</taxon>
        <taxon>Chitinophagia</taxon>
        <taxon>Chitinophagales</taxon>
        <taxon>Chitinophagaceae</taxon>
        <taxon>Flaviaestuariibacter</taxon>
    </lineage>
</organism>
<keyword evidence="5" id="KW-1185">Reference proteome</keyword>
<protein>
    <submittedName>
        <fullName evidence="4">ATP-binding cassette domain-containing protein</fullName>
    </submittedName>
</protein>
<gene>
    <name evidence="4" type="ORF">GCM10023184_47330</name>
</gene>
<dbReference type="InterPro" id="IPR027417">
    <property type="entry name" value="P-loop_NTPase"/>
</dbReference>
<comment type="caution">
    <text evidence="4">The sequence shown here is derived from an EMBL/GenBank/DDBJ whole genome shotgun (WGS) entry which is preliminary data.</text>
</comment>
<dbReference type="GO" id="GO:0005524">
    <property type="term" value="F:ATP binding"/>
    <property type="evidence" value="ECO:0007669"/>
    <property type="project" value="UniProtKB-KW"/>
</dbReference>
<evidence type="ECO:0000256" key="2">
    <source>
        <dbReference type="ARBA" id="ARBA00022840"/>
    </source>
</evidence>
<evidence type="ECO:0000256" key="1">
    <source>
        <dbReference type="ARBA" id="ARBA00022741"/>
    </source>
</evidence>
<dbReference type="InterPro" id="IPR003593">
    <property type="entry name" value="AAA+_ATPase"/>
</dbReference>
<dbReference type="Proteomes" id="UP001501725">
    <property type="component" value="Unassembled WGS sequence"/>
</dbReference>
<proteinExistence type="predicted"/>
<dbReference type="PANTHER" id="PTHR43158">
    <property type="entry name" value="SKFA PEPTIDE EXPORT ATP-BINDING PROTEIN SKFE"/>
    <property type="match status" value="1"/>
</dbReference>
<evidence type="ECO:0000313" key="5">
    <source>
        <dbReference type="Proteomes" id="UP001501725"/>
    </source>
</evidence>
<keyword evidence="2 4" id="KW-0067">ATP-binding</keyword>
<dbReference type="PANTHER" id="PTHR43158:SF2">
    <property type="entry name" value="SKFA PEPTIDE EXPORT ATP-BINDING PROTEIN SKFE"/>
    <property type="match status" value="1"/>
</dbReference>
<dbReference type="PROSITE" id="PS50893">
    <property type="entry name" value="ABC_TRANSPORTER_2"/>
    <property type="match status" value="1"/>
</dbReference>
<dbReference type="SMART" id="SM00382">
    <property type="entry name" value="AAA"/>
    <property type="match status" value="1"/>
</dbReference>
<accession>A0ABP8HVI9</accession>
<dbReference type="Pfam" id="PF00005">
    <property type="entry name" value="ABC_tran"/>
    <property type="match status" value="1"/>
</dbReference>
<reference evidence="5" key="1">
    <citation type="journal article" date="2019" name="Int. J. Syst. Evol. Microbiol.">
        <title>The Global Catalogue of Microorganisms (GCM) 10K type strain sequencing project: providing services to taxonomists for standard genome sequencing and annotation.</title>
        <authorList>
            <consortium name="The Broad Institute Genomics Platform"/>
            <consortium name="The Broad Institute Genome Sequencing Center for Infectious Disease"/>
            <person name="Wu L."/>
            <person name="Ma J."/>
        </authorList>
    </citation>
    <scope>NUCLEOTIDE SEQUENCE [LARGE SCALE GENOMIC DNA]</scope>
    <source>
        <strain evidence="5">JCM 17919</strain>
    </source>
</reference>
<evidence type="ECO:0000313" key="4">
    <source>
        <dbReference type="EMBL" id="GAA4345401.1"/>
    </source>
</evidence>
<dbReference type="EMBL" id="BAABGY010000026">
    <property type="protein sequence ID" value="GAA4345401.1"/>
    <property type="molecule type" value="Genomic_DNA"/>
</dbReference>
<evidence type="ECO:0000259" key="3">
    <source>
        <dbReference type="PROSITE" id="PS50893"/>
    </source>
</evidence>
<keyword evidence="1" id="KW-0547">Nucleotide-binding</keyword>
<dbReference type="InterPro" id="IPR003439">
    <property type="entry name" value="ABC_transporter-like_ATP-bd"/>
</dbReference>
<name>A0ABP8HVI9_9BACT</name>
<dbReference type="SUPFAM" id="SSF52540">
    <property type="entry name" value="P-loop containing nucleoside triphosphate hydrolases"/>
    <property type="match status" value="1"/>
</dbReference>
<dbReference type="RefSeq" id="WP_345258554.1">
    <property type="nucleotide sequence ID" value="NZ_BAABGY010000026.1"/>
</dbReference>
<feature type="domain" description="ABC transporter" evidence="3">
    <location>
        <begin position="5"/>
        <end position="217"/>
    </location>
</feature>